<keyword evidence="1" id="KW-0472">Membrane</keyword>
<evidence type="ECO:0000313" key="2">
    <source>
        <dbReference type="EMBL" id="MBX05426.1"/>
    </source>
</evidence>
<feature type="transmembrane region" description="Helical" evidence="1">
    <location>
        <begin position="40"/>
        <end position="61"/>
    </location>
</feature>
<sequence length="72" mass="8607">MFCPLYQLETPFSWITFYSLIPSLSSISLLSIFIKCSLFIAINISFRGAFRFLFITVILVLKNYRHYFFIFF</sequence>
<keyword evidence="1" id="KW-0812">Transmembrane</keyword>
<feature type="transmembrane region" description="Helical" evidence="1">
    <location>
        <begin position="12"/>
        <end position="34"/>
    </location>
</feature>
<dbReference type="EMBL" id="GGEC01024942">
    <property type="protein sequence ID" value="MBX05426.1"/>
    <property type="molecule type" value="Transcribed_RNA"/>
</dbReference>
<dbReference type="EMBL" id="GGEC01024943">
    <property type="protein sequence ID" value="MBX05427.1"/>
    <property type="molecule type" value="Transcribed_RNA"/>
</dbReference>
<accession>A0A2P2KI77</accession>
<evidence type="ECO:0000256" key="1">
    <source>
        <dbReference type="SAM" id="Phobius"/>
    </source>
</evidence>
<dbReference type="AlphaFoldDB" id="A0A2P2KI77"/>
<organism evidence="2">
    <name type="scientific">Rhizophora mucronata</name>
    <name type="common">Asiatic mangrove</name>
    <dbReference type="NCBI Taxonomy" id="61149"/>
    <lineage>
        <taxon>Eukaryota</taxon>
        <taxon>Viridiplantae</taxon>
        <taxon>Streptophyta</taxon>
        <taxon>Embryophyta</taxon>
        <taxon>Tracheophyta</taxon>
        <taxon>Spermatophyta</taxon>
        <taxon>Magnoliopsida</taxon>
        <taxon>eudicotyledons</taxon>
        <taxon>Gunneridae</taxon>
        <taxon>Pentapetalae</taxon>
        <taxon>rosids</taxon>
        <taxon>fabids</taxon>
        <taxon>Malpighiales</taxon>
        <taxon>Rhizophoraceae</taxon>
        <taxon>Rhizophora</taxon>
    </lineage>
</organism>
<name>A0A2P2KI77_RHIMU</name>
<reference evidence="2" key="1">
    <citation type="submission" date="2018-02" db="EMBL/GenBank/DDBJ databases">
        <title>Rhizophora mucronata_Transcriptome.</title>
        <authorList>
            <person name="Meera S.P."/>
            <person name="Sreeshan A."/>
            <person name="Augustine A."/>
        </authorList>
    </citation>
    <scope>NUCLEOTIDE SEQUENCE</scope>
    <source>
        <tissue evidence="2">Leaf</tissue>
    </source>
</reference>
<keyword evidence="1" id="KW-1133">Transmembrane helix</keyword>
<protein>
    <submittedName>
        <fullName evidence="2">Uncharacterized protein</fullName>
    </submittedName>
</protein>
<proteinExistence type="predicted"/>